<dbReference type="InterPro" id="IPR042518">
    <property type="entry name" value="SirC_C"/>
</dbReference>
<dbReference type="GO" id="GO:0004325">
    <property type="term" value="F:ferrochelatase activity"/>
    <property type="evidence" value="ECO:0007669"/>
    <property type="project" value="InterPro"/>
</dbReference>
<dbReference type="SUPFAM" id="SSF75615">
    <property type="entry name" value="Siroheme synthase middle domains-like"/>
    <property type="match status" value="1"/>
</dbReference>
<evidence type="ECO:0000256" key="2">
    <source>
        <dbReference type="ARBA" id="ARBA00012400"/>
    </source>
</evidence>
<dbReference type="SUPFAM" id="SSF51735">
    <property type="entry name" value="NAD(P)-binding Rossmann-fold domains"/>
    <property type="match status" value="1"/>
</dbReference>
<comment type="catalytic activity">
    <reaction evidence="6">
        <text>precorrin-2 + NAD(+) = sirohydrochlorin + NADH + 2 H(+)</text>
        <dbReference type="Rhea" id="RHEA:15613"/>
        <dbReference type="ChEBI" id="CHEBI:15378"/>
        <dbReference type="ChEBI" id="CHEBI:57540"/>
        <dbReference type="ChEBI" id="CHEBI:57945"/>
        <dbReference type="ChEBI" id="CHEBI:58351"/>
        <dbReference type="ChEBI" id="CHEBI:58827"/>
        <dbReference type="EC" id="1.3.1.76"/>
    </reaction>
</comment>
<dbReference type="Proteomes" id="UP000218164">
    <property type="component" value="Unassembled WGS sequence"/>
</dbReference>
<evidence type="ECO:0000256" key="1">
    <source>
        <dbReference type="ARBA" id="ARBA00005010"/>
    </source>
</evidence>
<dbReference type="GO" id="GO:0043115">
    <property type="term" value="F:precorrin-2 dehydrogenase activity"/>
    <property type="evidence" value="ECO:0007669"/>
    <property type="project" value="UniProtKB-EC"/>
</dbReference>
<dbReference type="InterPro" id="IPR006367">
    <property type="entry name" value="Sirohaem_synthase_N"/>
</dbReference>
<dbReference type="InterPro" id="IPR036291">
    <property type="entry name" value="NAD(P)-bd_dom_sf"/>
</dbReference>
<organism evidence="7 8">
    <name type="scientific">Methanosarcina spelaei</name>
    <dbReference type="NCBI Taxonomy" id="1036679"/>
    <lineage>
        <taxon>Archaea</taxon>
        <taxon>Methanobacteriati</taxon>
        <taxon>Methanobacteriota</taxon>
        <taxon>Stenosarchaea group</taxon>
        <taxon>Methanomicrobia</taxon>
        <taxon>Methanosarcinales</taxon>
        <taxon>Methanosarcinaceae</taxon>
        <taxon>Methanosarcina</taxon>
    </lineage>
</organism>
<evidence type="ECO:0000256" key="5">
    <source>
        <dbReference type="ARBA" id="ARBA00023244"/>
    </source>
</evidence>
<sequence length="224" mass="24639">MAEKTNFLPLILDLSGRKIVIFGGGSVGERKAELFCGCADTIVVSLDFSERLKELEASGQICLSRLDLEATEDSKLREIVSGAFLVIPATSSSDLNRKIADIAGESDILINQVDTLGNVVIPSVIKRGDLVIGISTLGHSPAVSKYTRKQIESVITPAYSDMIRLQDELRSYLKQHVAEQKQRKVILWKVLESEAVWNGFSESYEKAAAIAYAIISGYLENFDR</sequence>
<dbReference type="EC" id="1.3.1.76" evidence="2"/>
<keyword evidence="3" id="KW-0560">Oxidoreductase</keyword>
<dbReference type="PANTHER" id="PTHR35330">
    <property type="entry name" value="SIROHEME BIOSYNTHESIS PROTEIN MET8"/>
    <property type="match status" value="1"/>
</dbReference>
<dbReference type="EMBL" id="LMVP01000074">
    <property type="protein sequence ID" value="PAV13589.1"/>
    <property type="molecule type" value="Genomic_DNA"/>
</dbReference>
<evidence type="ECO:0000313" key="8">
    <source>
        <dbReference type="Proteomes" id="UP000218164"/>
    </source>
</evidence>
<comment type="pathway">
    <text evidence="1">Porphyrin-containing compound metabolism; siroheme biosynthesis; sirohydrochlorin from precorrin-2: step 1/1.</text>
</comment>
<evidence type="ECO:0000256" key="6">
    <source>
        <dbReference type="ARBA" id="ARBA00047561"/>
    </source>
</evidence>
<gene>
    <name evidence="7" type="ORF">ASJ81_17295</name>
</gene>
<evidence type="ECO:0000313" key="7">
    <source>
        <dbReference type="EMBL" id="PAV13589.1"/>
    </source>
</evidence>
<reference evidence="7 8" key="1">
    <citation type="journal article" date="2017" name="BMC Genomics">
        <title>Genomic analysis of methanogenic archaea reveals a shift towards energy conservation.</title>
        <authorList>
            <person name="Gilmore S.P."/>
            <person name="Henske J.K."/>
            <person name="Sexton J.A."/>
            <person name="Solomon K.V."/>
            <person name="Seppala S."/>
            <person name="Yoo J.I."/>
            <person name="Huyett L.M."/>
            <person name="Pressman A."/>
            <person name="Cogan J.Z."/>
            <person name="Kivenson V."/>
            <person name="Peng X."/>
            <person name="Tan Y."/>
            <person name="Valentine D.L."/>
            <person name="O'Malley M.A."/>
        </authorList>
    </citation>
    <scope>NUCLEOTIDE SEQUENCE [LARGE SCALE GENOMIC DNA]</scope>
    <source>
        <strain evidence="7 8">MC-15</strain>
    </source>
</reference>
<dbReference type="Gene3D" id="1.10.8.610">
    <property type="entry name" value="SirC, precorrin-2 dehydrogenase, C-terminal helical domain-like"/>
    <property type="match status" value="1"/>
</dbReference>
<dbReference type="GO" id="GO:0019354">
    <property type="term" value="P:siroheme biosynthetic process"/>
    <property type="evidence" value="ECO:0007669"/>
    <property type="project" value="UniProtKB-UniPathway"/>
</dbReference>
<dbReference type="RefSeq" id="WP_095643619.1">
    <property type="nucleotide sequence ID" value="NZ_LMVP01000074.1"/>
</dbReference>
<evidence type="ECO:0000256" key="4">
    <source>
        <dbReference type="ARBA" id="ARBA00023027"/>
    </source>
</evidence>
<dbReference type="PANTHER" id="PTHR35330:SF1">
    <property type="entry name" value="SIROHEME BIOSYNTHESIS PROTEIN MET8"/>
    <property type="match status" value="1"/>
</dbReference>
<dbReference type="InterPro" id="IPR028161">
    <property type="entry name" value="Met8-like"/>
</dbReference>
<protein>
    <recommendedName>
        <fullName evidence="2">precorrin-2 dehydrogenase</fullName>
        <ecNumber evidence="2">1.3.1.76</ecNumber>
    </recommendedName>
</protein>
<dbReference type="NCBIfam" id="TIGR01470">
    <property type="entry name" value="cysG_Nterm"/>
    <property type="match status" value="1"/>
</dbReference>
<accession>A0A2A2HVQ2</accession>
<dbReference type="AlphaFoldDB" id="A0A2A2HVQ2"/>
<dbReference type="Pfam" id="PF13241">
    <property type="entry name" value="NAD_binding_7"/>
    <property type="match status" value="1"/>
</dbReference>
<dbReference type="Gene3D" id="3.40.50.720">
    <property type="entry name" value="NAD(P)-binding Rossmann-like Domain"/>
    <property type="match status" value="1"/>
</dbReference>
<dbReference type="UniPathway" id="UPA00262">
    <property type="reaction ID" value="UER00222"/>
</dbReference>
<keyword evidence="8" id="KW-1185">Reference proteome</keyword>
<keyword evidence="4" id="KW-0520">NAD</keyword>
<comment type="caution">
    <text evidence="7">The sequence shown here is derived from an EMBL/GenBank/DDBJ whole genome shotgun (WGS) entry which is preliminary data.</text>
</comment>
<evidence type="ECO:0000256" key="3">
    <source>
        <dbReference type="ARBA" id="ARBA00023002"/>
    </source>
</evidence>
<dbReference type="OrthoDB" id="10510at2157"/>
<proteinExistence type="predicted"/>
<name>A0A2A2HVQ2_9EURY</name>
<keyword evidence="5" id="KW-0627">Porphyrin biosynthesis</keyword>